<dbReference type="Gene3D" id="3.40.50.2000">
    <property type="entry name" value="Glycogen Phosphorylase B"/>
    <property type="match status" value="2"/>
</dbReference>
<dbReference type="Proteomes" id="UP001318682">
    <property type="component" value="Chromosome"/>
</dbReference>
<proteinExistence type="inferred from homology"/>
<gene>
    <name evidence="2" type="primary">ggpS</name>
    <name evidence="2" type="ORF">ROLI_041560</name>
</gene>
<protein>
    <submittedName>
        <fullName evidence="2">Glucosylglycerol-phosphate synthase</fullName>
        <ecNumber evidence="2">2.4.1.213</ecNumber>
    </submittedName>
</protein>
<name>A0ABZ2C149_9RHOB</name>
<dbReference type="InterPro" id="IPR001830">
    <property type="entry name" value="Glyco_trans_20"/>
</dbReference>
<accession>A0ABZ2C149</accession>
<dbReference type="EC" id="2.4.1.213" evidence="2"/>
<comment type="similarity">
    <text evidence="1">Belongs to the glycosyltransferase 20 family.</text>
</comment>
<dbReference type="NCBIfam" id="TIGR02398">
    <property type="entry name" value="gluc_glyc_Psyn"/>
    <property type="match status" value="1"/>
</dbReference>
<keyword evidence="3" id="KW-1185">Reference proteome</keyword>
<reference evidence="3" key="1">
    <citation type="submission" date="2024-01" db="EMBL/GenBank/DDBJ databases">
        <title>Roseobacter fucihabitans sp. nov., isolated from the brown alga Fucus spiralis.</title>
        <authorList>
            <person name="Hahnke S."/>
            <person name="Berger M."/>
            <person name="Schlingloff A."/>
            <person name="Athale I."/>
            <person name="Neumann-Schaal M."/>
            <person name="Adenaya A."/>
            <person name="Poehlein A."/>
            <person name="Daniel R."/>
            <person name="Pertersen J."/>
            <person name="Brinkhoff T."/>
        </authorList>
    </citation>
    <scope>NUCLEOTIDE SEQUENCE [LARGE SCALE GENOMIC DNA]</scope>
    <source>
        <strain evidence="3">B14</strain>
    </source>
</reference>
<evidence type="ECO:0000313" key="3">
    <source>
        <dbReference type="Proteomes" id="UP001318682"/>
    </source>
</evidence>
<dbReference type="GO" id="GO:0033828">
    <property type="term" value="F:glucosylglycerol-phosphate synthase activity"/>
    <property type="evidence" value="ECO:0007669"/>
    <property type="project" value="UniProtKB-EC"/>
</dbReference>
<evidence type="ECO:0000256" key="1">
    <source>
        <dbReference type="ARBA" id="ARBA00008799"/>
    </source>
</evidence>
<keyword evidence="2" id="KW-0808">Transferase</keyword>
<sequence length="498" mass="55970">MPSDLVIVYHRQPYEEVEVNGKIEFRENKSPNGIVPTLKSFFGTADHGAWIAWKLADDPSNPDFERVVEINDAYGSYTVSRLPLTKEQVSSFYHVSSKEAFWPILHSFKDKYNYDPVDWPTFREVNWAFAEAAAREASKGARVWIHDYNLWLVPGYLRQLRSDVTISFFHHTPFPGADMFNVLPWRREIVESLLACDVIGFHIPRYAANFVSVARSLHDVSVLERMPVDPSLISEGTALSERNAPTRIVYQGNEIGISSSAVGVAVDFIEARANDPAVQARAKTIRTDLKDAKLIVSVGRTDYTKGGVEQLESFERVLEANPALRGKVCLMHVSVSANRNMTAYEDVQAGLEETAGRINGRYGTLGWQPITLISRAIPFDDLIQYYLAADVAWITPLADGMNLVCKEFVAARTDCDGVLVLSEFAGAAVEMSSAVITNPFSYRSMDLAIVQALEMEPQERQERMKALRQMVRRFSVEHWGQTQEAAFKQASAYRKSKP</sequence>
<dbReference type="Pfam" id="PF00982">
    <property type="entry name" value="Glyco_transf_20"/>
    <property type="match status" value="1"/>
</dbReference>
<dbReference type="RefSeq" id="WP_187430796.1">
    <property type="nucleotide sequence ID" value="NZ_CP143423.1"/>
</dbReference>
<dbReference type="EMBL" id="CP143423">
    <property type="protein sequence ID" value="WVX51055.1"/>
    <property type="molecule type" value="Genomic_DNA"/>
</dbReference>
<dbReference type="CDD" id="cd03788">
    <property type="entry name" value="GT20_TPS"/>
    <property type="match status" value="1"/>
</dbReference>
<keyword evidence="2" id="KW-0328">Glycosyltransferase</keyword>
<dbReference type="InterPro" id="IPR012764">
    <property type="entry name" value="Gluc_glyc_Psyn"/>
</dbReference>
<dbReference type="SUPFAM" id="SSF53756">
    <property type="entry name" value="UDP-Glycosyltransferase/glycogen phosphorylase"/>
    <property type="match status" value="1"/>
</dbReference>
<dbReference type="PANTHER" id="PTHR10788:SF106">
    <property type="entry name" value="BCDNA.GH08860"/>
    <property type="match status" value="1"/>
</dbReference>
<organism evidence="2 3">
    <name type="scientific">Roseobacter fucihabitans</name>
    <dbReference type="NCBI Taxonomy" id="1537242"/>
    <lineage>
        <taxon>Bacteria</taxon>
        <taxon>Pseudomonadati</taxon>
        <taxon>Pseudomonadota</taxon>
        <taxon>Alphaproteobacteria</taxon>
        <taxon>Rhodobacterales</taxon>
        <taxon>Roseobacteraceae</taxon>
        <taxon>Roseobacter</taxon>
    </lineage>
</organism>
<evidence type="ECO:0000313" key="2">
    <source>
        <dbReference type="EMBL" id="WVX51055.1"/>
    </source>
</evidence>
<dbReference type="PANTHER" id="PTHR10788">
    <property type="entry name" value="TREHALOSE-6-PHOSPHATE SYNTHASE"/>
    <property type="match status" value="1"/>
</dbReference>